<keyword evidence="2" id="KW-1185">Reference proteome</keyword>
<accession>A0ABS4UU16</accession>
<dbReference type="EMBL" id="JAGINT010000002">
    <property type="protein sequence ID" value="MBP2355131.1"/>
    <property type="molecule type" value="Genomic_DNA"/>
</dbReference>
<evidence type="ECO:0000313" key="2">
    <source>
        <dbReference type="Proteomes" id="UP000755585"/>
    </source>
</evidence>
<comment type="caution">
    <text evidence="1">The sequence shown here is derived from an EMBL/GenBank/DDBJ whole genome shotgun (WGS) entry which is preliminary data.</text>
</comment>
<evidence type="ECO:0000313" key="1">
    <source>
        <dbReference type="EMBL" id="MBP2355131.1"/>
    </source>
</evidence>
<protein>
    <submittedName>
        <fullName evidence="1">Uncharacterized protein</fullName>
    </submittedName>
</protein>
<organism evidence="1 2">
    <name type="scientific">Kribbella aluminosa</name>
    <dbReference type="NCBI Taxonomy" id="416017"/>
    <lineage>
        <taxon>Bacteria</taxon>
        <taxon>Bacillati</taxon>
        <taxon>Actinomycetota</taxon>
        <taxon>Actinomycetes</taxon>
        <taxon>Propionibacteriales</taxon>
        <taxon>Kribbellaceae</taxon>
        <taxon>Kribbella</taxon>
    </lineage>
</organism>
<name>A0ABS4UU16_9ACTN</name>
<proteinExistence type="predicted"/>
<gene>
    <name evidence="1" type="ORF">JOF29_006241</name>
</gene>
<sequence length="35" mass="3782">MRTEPPDDPVFASGPLAERSAANQRLIAKGLLGFR</sequence>
<reference evidence="1 2" key="1">
    <citation type="submission" date="2021-03" db="EMBL/GenBank/DDBJ databases">
        <title>Sequencing the genomes of 1000 actinobacteria strains.</title>
        <authorList>
            <person name="Klenk H.-P."/>
        </authorList>
    </citation>
    <scope>NUCLEOTIDE SEQUENCE [LARGE SCALE GENOMIC DNA]</scope>
    <source>
        <strain evidence="1 2">DSM 18824</strain>
    </source>
</reference>
<dbReference type="Proteomes" id="UP000755585">
    <property type="component" value="Unassembled WGS sequence"/>
</dbReference>